<evidence type="ECO:0000313" key="5">
    <source>
        <dbReference type="Proteomes" id="UP000664859"/>
    </source>
</evidence>
<evidence type="ECO:0000256" key="1">
    <source>
        <dbReference type="SAM" id="MobiDB-lite"/>
    </source>
</evidence>
<feature type="domain" description="UBA" evidence="2">
    <location>
        <begin position="473"/>
        <end position="517"/>
    </location>
</feature>
<evidence type="ECO:0000313" key="4">
    <source>
        <dbReference type="EMBL" id="KAG5188706.1"/>
    </source>
</evidence>
<dbReference type="InterPro" id="IPR015496">
    <property type="entry name" value="Ubiquilin"/>
</dbReference>
<feature type="region of interest" description="Disordered" evidence="1">
    <location>
        <begin position="248"/>
        <end position="298"/>
    </location>
</feature>
<evidence type="ECO:0000259" key="3">
    <source>
        <dbReference type="PROSITE" id="PS50053"/>
    </source>
</evidence>
<dbReference type="GO" id="GO:0006511">
    <property type="term" value="P:ubiquitin-dependent protein catabolic process"/>
    <property type="evidence" value="ECO:0007669"/>
    <property type="project" value="TreeGrafter"/>
</dbReference>
<evidence type="ECO:0000259" key="2">
    <source>
        <dbReference type="PROSITE" id="PS50030"/>
    </source>
</evidence>
<dbReference type="AlphaFoldDB" id="A0A835Z7M7"/>
<dbReference type="GO" id="GO:0031593">
    <property type="term" value="F:polyubiquitin modification-dependent protein binding"/>
    <property type="evidence" value="ECO:0007669"/>
    <property type="project" value="TreeGrafter"/>
</dbReference>
<feature type="compositionally biased region" description="Low complexity" evidence="1">
    <location>
        <begin position="270"/>
        <end position="291"/>
    </location>
</feature>
<sequence>MSSVVHIRCSNAQKFTVPLDTSVTVGAFKATIAEQAQVPAESQRLIYKGRVLKDDQTLASYDVQPDTTIHLVRGARPAGEAAAAAPTAAAAPAGMPAAAAAAPAAPPAFGGAPAGGSAADMLGMMQGMMGGGADISRMQQQLLSNPEMMANIMNSPMMQGLLNDPETLRSMVTGNPQMRQVLEANPQLAHVFNDPAVIRQSLEMMRNPAAMREAMRSQDRAMSNLETHPEGFNALRRMYTEMQEPMMEAMSNPEQQQQQSGSGGGGAGAAAGTAMPNPWAAPGAAPQAAGAAGAGAAGANPWSSLMGGAGGPPPAGMAPPGMAQDPAAVLNMMQNPMAQDMIRQMTSNPAVVEQMLNMNPQLRAMVDAQPGMRQQLPQLLSGMSDPANLQAMIQMQQSMAQLQRAGIMPPIPGMPPMPGAPAAATPGAPPAAAGGLDFSALLAGHGVGMPPGSGAAVPPAWLAAAQPPPPPANPAEAYAAQLAQLRAMGFSDDAASLRALVDARGNVNAAVERLIGGM</sequence>
<dbReference type="PRINTS" id="PR00348">
    <property type="entry name" value="UBIQUITIN"/>
</dbReference>
<proteinExistence type="predicted"/>
<dbReference type="FunFam" id="1.10.260.100:FF:000001">
    <property type="entry name" value="Ubiquilin 1"/>
    <property type="match status" value="1"/>
</dbReference>
<reference evidence="4" key="1">
    <citation type="submission" date="2021-02" db="EMBL/GenBank/DDBJ databases">
        <title>First Annotated Genome of the Yellow-green Alga Tribonema minus.</title>
        <authorList>
            <person name="Mahan K.M."/>
        </authorList>
    </citation>
    <scope>NUCLEOTIDE SEQUENCE</scope>
    <source>
        <strain evidence="4">UTEX B ZZ1240</strain>
    </source>
</reference>
<dbReference type="Pfam" id="PF23195">
    <property type="entry name" value="UBQLN1"/>
    <property type="match status" value="1"/>
</dbReference>
<dbReference type="PANTHER" id="PTHR10677">
    <property type="entry name" value="UBIQUILIN"/>
    <property type="match status" value="1"/>
</dbReference>
<feature type="domain" description="Ubiquitin-like" evidence="3">
    <location>
        <begin position="5"/>
        <end position="72"/>
    </location>
</feature>
<dbReference type="Gene3D" id="1.10.8.10">
    <property type="entry name" value="DNA helicase RuvA subunit, C-terminal domain"/>
    <property type="match status" value="1"/>
</dbReference>
<dbReference type="SMART" id="SM00727">
    <property type="entry name" value="STI1"/>
    <property type="match status" value="4"/>
</dbReference>
<dbReference type="InterPro" id="IPR015940">
    <property type="entry name" value="UBA"/>
</dbReference>
<dbReference type="Pfam" id="PF00627">
    <property type="entry name" value="UBA"/>
    <property type="match status" value="1"/>
</dbReference>
<organism evidence="4 5">
    <name type="scientific">Tribonema minus</name>
    <dbReference type="NCBI Taxonomy" id="303371"/>
    <lineage>
        <taxon>Eukaryota</taxon>
        <taxon>Sar</taxon>
        <taxon>Stramenopiles</taxon>
        <taxon>Ochrophyta</taxon>
        <taxon>PX clade</taxon>
        <taxon>Xanthophyceae</taxon>
        <taxon>Tribonematales</taxon>
        <taxon>Tribonemataceae</taxon>
        <taxon>Tribonema</taxon>
    </lineage>
</organism>
<evidence type="ECO:0008006" key="6">
    <source>
        <dbReference type="Google" id="ProtNLM"/>
    </source>
</evidence>
<keyword evidence="5" id="KW-1185">Reference proteome</keyword>
<dbReference type="PROSITE" id="PS50030">
    <property type="entry name" value="UBA"/>
    <property type="match status" value="1"/>
</dbReference>
<dbReference type="InterPro" id="IPR019956">
    <property type="entry name" value="Ubiquitin_dom"/>
</dbReference>
<dbReference type="PANTHER" id="PTHR10677:SF3">
    <property type="entry name" value="FI07626P-RELATED"/>
    <property type="match status" value="1"/>
</dbReference>
<dbReference type="InterPro" id="IPR006636">
    <property type="entry name" value="STI1_HS-bd"/>
</dbReference>
<dbReference type="Proteomes" id="UP000664859">
    <property type="component" value="Unassembled WGS sequence"/>
</dbReference>
<dbReference type="SUPFAM" id="SSF46934">
    <property type="entry name" value="UBA-like"/>
    <property type="match status" value="1"/>
</dbReference>
<dbReference type="Pfam" id="PF00240">
    <property type="entry name" value="ubiquitin"/>
    <property type="match status" value="1"/>
</dbReference>
<dbReference type="OrthoDB" id="267397at2759"/>
<dbReference type="InterPro" id="IPR029071">
    <property type="entry name" value="Ubiquitin-like_domsf"/>
</dbReference>
<gene>
    <name evidence="4" type="ORF">JKP88DRAFT_234129</name>
</gene>
<dbReference type="CDD" id="cd16106">
    <property type="entry name" value="Ubl_Dsk2p_like"/>
    <property type="match status" value="1"/>
</dbReference>
<dbReference type="Gene3D" id="1.10.260.100">
    <property type="match status" value="1"/>
</dbReference>
<dbReference type="SUPFAM" id="SSF54236">
    <property type="entry name" value="Ubiquitin-like"/>
    <property type="match status" value="1"/>
</dbReference>
<protein>
    <recommendedName>
        <fullName evidence="6">Ubiquilin</fullName>
    </recommendedName>
</protein>
<dbReference type="InterPro" id="IPR019954">
    <property type="entry name" value="Ubiquitin_CS"/>
</dbReference>
<dbReference type="EMBL" id="JAFCMP010000066">
    <property type="protein sequence ID" value="KAG5188706.1"/>
    <property type="molecule type" value="Genomic_DNA"/>
</dbReference>
<accession>A0A835Z7M7</accession>
<dbReference type="InterPro" id="IPR000626">
    <property type="entry name" value="Ubiquitin-like_dom"/>
</dbReference>
<dbReference type="SMART" id="SM00213">
    <property type="entry name" value="UBQ"/>
    <property type="match status" value="1"/>
</dbReference>
<dbReference type="InterPro" id="IPR009060">
    <property type="entry name" value="UBA-like_sf"/>
</dbReference>
<dbReference type="Gene3D" id="3.10.20.90">
    <property type="entry name" value="Phosphatidylinositol 3-kinase Catalytic Subunit, Chain A, domain 1"/>
    <property type="match status" value="1"/>
</dbReference>
<dbReference type="PROSITE" id="PS00299">
    <property type="entry name" value="UBIQUITIN_1"/>
    <property type="match status" value="1"/>
</dbReference>
<dbReference type="PROSITE" id="PS50053">
    <property type="entry name" value="UBIQUITIN_2"/>
    <property type="match status" value="1"/>
</dbReference>
<dbReference type="SMART" id="SM00165">
    <property type="entry name" value="UBA"/>
    <property type="match status" value="1"/>
</dbReference>
<name>A0A835Z7M7_9STRA</name>
<dbReference type="GO" id="GO:0005829">
    <property type="term" value="C:cytosol"/>
    <property type="evidence" value="ECO:0007669"/>
    <property type="project" value="TreeGrafter"/>
</dbReference>
<comment type="caution">
    <text evidence="4">The sequence shown here is derived from an EMBL/GenBank/DDBJ whole genome shotgun (WGS) entry which is preliminary data.</text>
</comment>